<evidence type="ECO:0000313" key="2">
    <source>
        <dbReference type="Proteomes" id="UP001057702"/>
    </source>
</evidence>
<sequence length="146" mass="15640">MTATINDLRTGRSLVSDELFSSIVHFVVVHSGETQQRAERITDQAVAFLATVAVSTEPMVPSDDVDKGLHAFILHTANYAAFCDKHAGRMLHHNPAPGGPGRSETAVRAAALALKTARFQVFDDLWTVNGASVAQCDSDCGRPYGS</sequence>
<name>A0ABT1PX20_9ACTN</name>
<dbReference type="EMBL" id="JANFNG010000012">
    <property type="protein sequence ID" value="MCQ4082228.1"/>
    <property type="molecule type" value="Genomic_DNA"/>
</dbReference>
<dbReference type="RefSeq" id="WP_255921137.1">
    <property type="nucleotide sequence ID" value="NZ_JANFNG010000012.1"/>
</dbReference>
<reference evidence="1" key="1">
    <citation type="submission" date="2022-06" db="EMBL/GenBank/DDBJ databases">
        <title>Draft genome sequence of Streptomyces sp. RB6PN25 isolated from peat swamp forest in Thailand.</title>
        <authorList>
            <person name="Duangmal K."/>
            <person name="Klaysubun C."/>
        </authorList>
    </citation>
    <scope>NUCLEOTIDE SEQUENCE</scope>
    <source>
        <strain evidence="1">RB6PN25</strain>
    </source>
</reference>
<evidence type="ECO:0000313" key="1">
    <source>
        <dbReference type="EMBL" id="MCQ4082228.1"/>
    </source>
</evidence>
<gene>
    <name evidence="1" type="ORF">NGB36_16845</name>
</gene>
<keyword evidence="2" id="KW-1185">Reference proteome</keyword>
<accession>A0ABT1PX20</accession>
<proteinExistence type="predicted"/>
<dbReference type="Proteomes" id="UP001057702">
    <property type="component" value="Unassembled WGS sequence"/>
</dbReference>
<organism evidence="1 2">
    <name type="scientific">Streptomyces humicola</name>
    <dbReference type="NCBI Taxonomy" id="2953240"/>
    <lineage>
        <taxon>Bacteria</taxon>
        <taxon>Bacillati</taxon>
        <taxon>Actinomycetota</taxon>
        <taxon>Actinomycetes</taxon>
        <taxon>Kitasatosporales</taxon>
        <taxon>Streptomycetaceae</taxon>
        <taxon>Streptomyces</taxon>
    </lineage>
</organism>
<protein>
    <submittedName>
        <fullName evidence="1">Uncharacterized protein</fullName>
    </submittedName>
</protein>
<comment type="caution">
    <text evidence="1">The sequence shown here is derived from an EMBL/GenBank/DDBJ whole genome shotgun (WGS) entry which is preliminary data.</text>
</comment>